<proteinExistence type="predicted"/>
<dbReference type="Gene3D" id="3.40.50.620">
    <property type="entry name" value="HUPs"/>
    <property type="match status" value="1"/>
</dbReference>
<dbReference type="PIRSF" id="PIRSF005751">
    <property type="entry name" value="Acet_citr_lig"/>
    <property type="match status" value="1"/>
</dbReference>
<comment type="caution">
    <text evidence="5">The sequence shown here is derived from an EMBL/GenBank/DDBJ whole genome shotgun (WGS) entry which is preliminary data.</text>
</comment>
<comment type="catalytic activity">
    <reaction evidence="3">
        <text>holo-[citrate lyase ACP] + acetate + ATP = acetyl-[citrate lyase ACP] + AMP + diphosphate</text>
        <dbReference type="Rhea" id="RHEA:23788"/>
        <dbReference type="Rhea" id="RHEA-COMP:10158"/>
        <dbReference type="Rhea" id="RHEA-COMP:13710"/>
        <dbReference type="ChEBI" id="CHEBI:30089"/>
        <dbReference type="ChEBI" id="CHEBI:30616"/>
        <dbReference type="ChEBI" id="CHEBI:33019"/>
        <dbReference type="ChEBI" id="CHEBI:82683"/>
        <dbReference type="ChEBI" id="CHEBI:137976"/>
        <dbReference type="ChEBI" id="CHEBI:456215"/>
        <dbReference type="EC" id="6.2.1.22"/>
    </reaction>
</comment>
<evidence type="ECO:0000256" key="3">
    <source>
        <dbReference type="PIRNR" id="PIRNR005751"/>
    </source>
</evidence>
<dbReference type="Pfam" id="PF08218">
    <property type="entry name" value="Citrate_ly_lig"/>
    <property type="match status" value="1"/>
</dbReference>
<dbReference type="InterPro" id="IPR014729">
    <property type="entry name" value="Rossmann-like_a/b/a_fold"/>
</dbReference>
<dbReference type="NCBIfam" id="TIGR00125">
    <property type="entry name" value="cyt_tran_rel"/>
    <property type="match status" value="1"/>
</dbReference>
<dbReference type="Pfam" id="PF13673">
    <property type="entry name" value="Acetyltransf_10"/>
    <property type="match status" value="1"/>
</dbReference>
<reference evidence="5 6" key="1">
    <citation type="submission" date="2024-03" db="EMBL/GenBank/DDBJ databases">
        <title>Human intestinal bacterial collection.</title>
        <authorList>
            <person name="Pauvert C."/>
            <person name="Hitch T.C.A."/>
            <person name="Clavel T."/>
        </authorList>
    </citation>
    <scope>NUCLEOTIDE SEQUENCE [LARGE SCALE GENOMIC DNA]</scope>
    <source>
        <strain evidence="5 6">CLA-SR-H025</strain>
    </source>
</reference>
<feature type="domain" description="N-acetyltransferase" evidence="4">
    <location>
        <begin position="1"/>
        <end position="127"/>
    </location>
</feature>
<organism evidence="5 6">
    <name type="scientific">Peptoniphilus hominis</name>
    <name type="common">ex Hitch et al. 2025</name>
    <dbReference type="NCBI Taxonomy" id="3133174"/>
    <lineage>
        <taxon>Bacteria</taxon>
        <taxon>Bacillati</taxon>
        <taxon>Bacillota</taxon>
        <taxon>Tissierellia</taxon>
        <taxon>Tissierellales</taxon>
        <taxon>Peptoniphilaceae</taxon>
        <taxon>Peptoniphilus</taxon>
    </lineage>
</organism>
<dbReference type="EMBL" id="JBBMFO010000003">
    <property type="protein sequence ID" value="MEQ2400424.1"/>
    <property type="molecule type" value="Genomic_DNA"/>
</dbReference>
<evidence type="ECO:0000256" key="1">
    <source>
        <dbReference type="ARBA" id="ARBA00022741"/>
    </source>
</evidence>
<dbReference type="SUPFAM" id="SSF55729">
    <property type="entry name" value="Acyl-CoA N-acyltransferases (Nat)"/>
    <property type="match status" value="1"/>
</dbReference>
<sequence length="330" mass="38270">MIDYRQVMKFEKKNIEKFLKGFDINYEKDVDYTLAAFDGDKIVGTGSAAGRVLKCFAIDENYQGMGITNAIITRLIDYQYERGERHLFIFTKPKNIKIFSDFGFSLVEETEDVALLDNKIEELHKILKSMEDDRESGAIVINANPMTKGHLYLIEEARKMTDLLHVFMVEEDGSTFPYEFRYKIVAEEVSKFDNVILHRGNDYIISKNTFPTYFYKDEKTVLKAYSELDTKIFGSYFVKALNIKKRFVGTEDKDLVTKNYNDTMKKILPNYGVELVEIPRIESGGQVISASRVRKLLKERKFEEAYKYLADATIVALKSEEGQRIINERL</sequence>
<keyword evidence="6" id="KW-1185">Reference proteome</keyword>
<keyword evidence="3 5" id="KW-0436">Ligase</keyword>
<dbReference type="SUPFAM" id="SSF52374">
    <property type="entry name" value="Nucleotidylyl transferase"/>
    <property type="match status" value="1"/>
</dbReference>
<dbReference type="Proteomes" id="UP001447979">
    <property type="component" value="Unassembled WGS sequence"/>
</dbReference>
<dbReference type="InterPro" id="IPR013166">
    <property type="entry name" value="Citrate_lyase_ligase_C"/>
</dbReference>
<dbReference type="RefSeq" id="WP_349170031.1">
    <property type="nucleotide sequence ID" value="NZ_JBBMFO010000003.1"/>
</dbReference>
<dbReference type="SMART" id="SM00764">
    <property type="entry name" value="Citrate_ly_lig"/>
    <property type="match status" value="1"/>
</dbReference>
<dbReference type="PANTHER" id="PTHR40599:SF1">
    <property type="entry name" value="[CITRATE [PRO-3S]-LYASE] LIGASE"/>
    <property type="match status" value="1"/>
</dbReference>
<keyword evidence="1 3" id="KW-0547">Nucleotide-binding</keyword>
<comment type="function">
    <text evidence="3">Acetylation of prosthetic group (2-(5''-phosphoribosyl)-3'-dephosphocoenzyme-A) of the gamma subunit of citrate lyase.</text>
</comment>
<dbReference type="InterPro" id="IPR000182">
    <property type="entry name" value="GNAT_dom"/>
</dbReference>
<dbReference type="NCBIfam" id="TIGR00124">
    <property type="entry name" value="cit_ly_ligase"/>
    <property type="match status" value="1"/>
</dbReference>
<dbReference type="InterPro" id="IPR005216">
    <property type="entry name" value="Citrate_lyase_ligase"/>
</dbReference>
<dbReference type="GO" id="GO:0008771">
    <property type="term" value="F:[citrate (pro-3S)-lyase] ligase activity"/>
    <property type="evidence" value="ECO:0007669"/>
    <property type="project" value="UniProtKB-EC"/>
</dbReference>
<name>A0ABV1CEA3_9FIRM</name>
<protein>
    <recommendedName>
        <fullName evidence="3">[Citrate [pro-3S]-lyase] ligase</fullName>
        <ecNumber evidence="3">6.2.1.22</ecNumber>
    </recommendedName>
</protein>
<keyword evidence="2 3" id="KW-0067">ATP-binding</keyword>
<dbReference type="PROSITE" id="PS51186">
    <property type="entry name" value="GNAT"/>
    <property type="match status" value="1"/>
</dbReference>
<dbReference type="PANTHER" id="PTHR40599">
    <property type="entry name" value="[CITRATE [PRO-3S]-LYASE] LIGASE"/>
    <property type="match status" value="1"/>
</dbReference>
<evidence type="ECO:0000259" key="4">
    <source>
        <dbReference type="PROSITE" id="PS51186"/>
    </source>
</evidence>
<evidence type="ECO:0000313" key="5">
    <source>
        <dbReference type="EMBL" id="MEQ2400424.1"/>
    </source>
</evidence>
<gene>
    <name evidence="5" type="primary">citC</name>
    <name evidence="5" type="ORF">WMO19_02250</name>
</gene>
<dbReference type="EC" id="6.2.1.22" evidence="3"/>
<dbReference type="InterPro" id="IPR016181">
    <property type="entry name" value="Acyl_CoA_acyltransferase"/>
</dbReference>
<evidence type="ECO:0000256" key="2">
    <source>
        <dbReference type="ARBA" id="ARBA00022840"/>
    </source>
</evidence>
<dbReference type="InterPro" id="IPR004821">
    <property type="entry name" value="Cyt_trans-like"/>
</dbReference>
<accession>A0ABV1CEA3</accession>
<evidence type="ECO:0000313" key="6">
    <source>
        <dbReference type="Proteomes" id="UP001447979"/>
    </source>
</evidence>
<dbReference type="Gene3D" id="3.40.630.30">
    <property type="match status" value="1"/>
</dbReference>